<comment type="caution">
    <text evidence="2">The sequence shown here is derived from an EMBL/GenBank/DDBJ whole genome shotgun (WGS) entry which is preliminary data.</text>
</comment>
<name>A0A2N5S4F9_9BASI</name>
<evidence type="ECO:0000313" key="3">
    <source>
        <dbReference type="Proteomes" id="UP000235388"/>
    </source>
</evidence>
<keyword evidence="3" id="KW-1185">Reference proteome</keyword>
<sequence>MKALPDHCDLSLPISVTLSFPRRLADRARAVPSSLTQFPIPCCTRIAIGVSDPTPVALRRRRSGTRETETLRGSLTKRPR</sequence>
<evidence type="ECO:0000313" key="2">
    <source>
        <dbReference type="EMBL" id="PLW08112.1"/>
    </source>
</evidence>
<evidence type="ECO:0000256" key="1">
    <source>
        <dbReference type="SAM" id="MobiDB-lite"/>
    </source>
</evidence>
<feature type="region of interest" description="Disordered" evidence="1">
    <location>
        <begin position="58"/>
        <end position="80"/>
    </location>
</feature>
<reference evidence="2 3" key="1">
    <citation type="submission" date="2017-11" db="EMBL/GenBank/DDBJ databases">
        <title>De novo assembly and phasing of dikaryotic genomes from two isolates of Puccinia coronata f. sp. avenae, the causal agent of oat crown rust.</title>
        <authorList>
            <person name="Miller M.E."/>
            <person name="Zhang Y."/>
            <person name="Omidvar V."/>
            <person name="Sperschneider J."/>
            <person name="Schwessinger B."/>
            <person name="Raley C."/>
            <person name="Palmer J.M."/>
            <person name="Garnica D."/>
            <person name="Upadhyaya N."/>
            <person name="Rathjen J."/>
            <person name="Taylor J.M."/>
            <person name="Park R.F."/>
            <person name="Dodds P.N."/>
            <person name="Hirsch C.D."/>
            <person name="Kianian S.F."/>
            <person name="Figueroa M."/>
        </authorList>
    </citation>
    <scope>NUCLEOTIDE SEQUENCE [LARGE SCALE GENOMIC DNA]</scope>
    <source>
        <strain evidence="2">12NC29</strain>
    </source>
</reference>
<dbReference type="Proteomes" id="UP000235388">
    <property type="component" value="Unassembled WGS sequence"/>
</dbReference>
<dbReference type="AlphaFoldDB" id="A0A2N5S4F9"/>
<organism evidence="2 3">
    <name type="scientific">Puccinia coronata f. sp. avenae</name>
    <dbReference type="NCBI Taxonomy" id="200324"/>
    <lineage>
        <taxon>Eukaryota</taxon>
        <taxon>Fungi</taxon>
        <taxon>Dikarya</taxon>
        <taxon>Basidiomycota</taxon>
        <taxon>Pucciniomycotina</taxon>
        <taxon>Pucciniomycetes</taxon>
        <taxon>Pucciniales</taxon>
        <taxon>Pucciniaceae</taxon>
        <taxon>Puccinia</taxon>
    </lineage>
</organism>
<accession>A0A2N5S4F9</accession>
<proteinExistence type="predicted"/>
<gene>
    <name evidence="2" type="ORF">PCANC_22458</name>
</gene>
<dbReference type="EMBL" id="PGCJ01001182">
    <property type="protein sequence ID" value="PLW08112.1"/>
    <property type="molecule type" value="Genomic_DNA"/>
</dbReference>
<protein>
    <submittedName>
        <fullName evidence="2">Uncharacterized protein</fullName>
    </submittedName>
</protein>